<dbReference type="AlphaFoldDB" id="A0A376DVJ6"/>
<evidence type="ECO:0000313" key="2">
    <source>
        <dbReference type="EMBL" id="STC95696.1"/>
    </source>
</evidence>
<protein>
    <submittedName>
        <fullName evidence="2">Uncharacterized protein</fullName>
    </submittedName>
</protein>
<evidence type="ECO:0000313" key="1">
    <source>
        <dbReference type="EMBL" id="AZA49778.1"/>
    </source>
</evidence>
<dbReference type="EMBL" id="UFVQ01000003">
    <property type="protein sequence ID" value="STC95696.1"/>
    <property type="molecule type" value="Genomic_DNA"/>
</dbReference>
<accession>A0A376DVJ6</accession>
<dbReference type="EMBL" id="CP033920">
    <property type="protein sequence ID" value="AZA49778.1"/>
    <property type="molecule type" value="Genomic_DNA"/>
</dbReference>
<proteinExistence type="predicted"/>
<gene>
    <name evidence="1" type="ORF">EG346_17030</name>
    <name evidence="2" type="ORF">NCTC13533_01960</name>
</gene>
<reference evidence="4" key="2">
    <citation type="submission" date="2018-11" db="EMBL/GenBank/DDBJ databases">
        <title>Proposal to divide the Flavobacteriaceae and reorganize its genera based on Amino Acid Identity values calculated from whole genome sequences.</title>
        <authorList>
            <person name="Nicholson A.C."/>
            <person name="Gulvik C.A."/>
            <person name="Whitney A.M."/>
            <person name="Humrighouse B.W."/>
            <person name="Bell M."/>
            <person name="Holmes B."/>
            <person name="Steigerwalt A.G."/>
            <person name="Villarma A."/>
            <person name="Sheth M."/>
            <person name="Batra D."/>
            <person name="Pryor J."/>
            <person name="Bernardet J.-F."/>
            <person name="Hugo C."/>
            <person name="Kampfer P."/>
            <person name="Newman J."/>
            <person name="McQuiston J.R."/>
        </authorList>
    </citation>
    <scope>NUCLEOTIDE SEQUENCE [LARGE SCALE GENOMIC DNA]</scope>
    <source>
        <strain evidence="4">G0188</strain>
    </source>
</reference>
<dbReference type="RefSeq" id="WP_123880253.1">
    <property type="nucleotide sequence ID" value="NZ_CP033920.1"/>
</dbReference>
<reference evidence="2 3" key="1">
    <citation type="submission" date="2018-06" db="EMBL/GenBank/DDBJ databases">
        <authorList>
            <consortium name="Pathogen Informatics"/>
            <person name="Doyle S."/>
        </authorList>
    </citation>
    <scope>NUCLEOTIDE SEQUENCE [LARGE SCALE GENOMIC DNA]</scope>
    <source>
        <strain evidence="2 3">NCTC13533</strain>
    </source>
</reference>
<dbReference type="Proteomes" id="UP000255224">
    <property type="component" value="Unassembled WGS sequence"/>
</dbReference>
<sequence>MSNSTIKQKVGICIDCPSNSKEQPLTAKRCSTHYWNYRASLKPVKIKDIGKPISKVSKKRAVENAKYTVQKIVYMAKPENKTCPVTQQPTTDVHHVMKRIGFADDWARINNIPLLLDTRYWLAVSREGHIWIHDNPREAKELGYLK</sequence>
<reference evidence="1" key="3">
    <citation type="submission" date="2018-11" db="EMBL/GenBank/DDBJ databases">
        <title>Proposal to divide the Flavobacteriaceae and reorganize its genera based on Amino Acid Identity values calculated from whole genome sequences.</title>
        <authorList>
            <person name="Nicholson A.C."/>
            <person name="Gulvik C.A."/>
            <person name="Whitney A.M."/>
            <person name="Humrighouse B.W."/>
            <person name="Bell M."/>
            <person name="Holmes B."/>
            <person name="Steigerwalt A."/>
            <person name="Villarma A."/>
            <person name="Sheth M."/>
            <person name="Batra D."/>
            <person name="Pryor J."/>
            <person name="Bernardet J.-F."/>
            <person name="Hugo C."/>
            <person name="Kampfer P."/>
            <person name="Newman J."/>
            <person name="Mcquiston J.R."/>
        </authorList>
    </citation>
    <scope>NUCLEOTIDE SEQUENCE [LARGE SCALE GENOMIC DNA]</scope>
    <source>
        <strain evidence="1">G0188</strain>
    </source>
</reference>
<dbReference type="OrthoDB" id="1271155at2"/>
<evidence type="ECO:0000313" key="3">
    <source>
        <dbReference type="Proteomes" id="UP000255224"/>
    </source>
</evidence>
<dbReference type="Proteomes" id="UP000273270">
    <property type="component" value="Chromosome"/>
</dbReference>
<evidence type="ECO:0000313" key="4">
    <source>
        <dbReference type="Proteomes" id="UP000273270"/>
    </source>
</evidence>
<name>A0A376DVJ6_CHRCU</name>
<accession>A0A3G6N9F2</accession>
<dbReference type="KEGG" id="ccau:EG346_17030"/>
<keyword evidence="4" id="KW-1185">Reference proteome</keyword>
<organism evidence="2 3">
    <name type="scientific">Chryseobacterium carnipullorum</name>
    <dbReference type="NCBI Taxonomy" id="1124835"/>
    <lineage>
        <taxon>Bacteria</taxon>
        <taxon>Pseudomonadati</taxon>
        <taxon>Bacteroidota</taxon>
        <taxon>Flavobacteriia</taxon>
        <taxon>Flavobacteriales</taxon>
        <taxon>Weeksellaceae</taxon>
        <taxon>Chryseobacterium group</taxon>
        <taxon>Chryseobacterium</taxon>
    </lineage>
</organism>